<sequence length="520" mass="55076">MIRFDGVTVRYASSDAVRLRDATFEIPEGELCLVVGPTGSGKSTLLGCINNLVPRFTGGIRTGSIHIDGRDTTLLQPRELATTVGYVGQDPLAGFVTDTVEEELAYSMEQLGYGAAEMRRRVEETLDLLGIADLRDRALRTLSGGQQQRVAIGSVLAVSPRVLVLDEPTSALDPIAAEEVLATVSRLVRDLGTTVVIAEHRMERVIEFADSVLLVGEEVRIGPTREVLAASPVRPPIVDLGVRLGWHPLPLTIREARRAAAEQRRAWLESPPPLPAPAPGGRPVLTAQDVVVRYPQKLAVAGVDLVLRSGGVTALMGRNGCGKSSLLWALHGAGRRDGGTVRPADGARIALVPQTPADLLYLATIAAECAAGDATAGLAPGTTLSLLRRLVPRIEPAAHPRDLSEGQKLAVVLAVELAGDPDVVLLDEPTRGLDYSAKAELRDIIAAMAAEGRSILLATHDVELVADACDRVVVMAEGEVVSDGPTRDVLAGSALLATQVAKLTNPTPVLTVREYLDVAR</sequence>
<dbReference type="RefSeq" id="WP_068750034.1">
    <property type="nucleotide sequence ID" value="NZ_LR214441.1"/>
</dbReference>
<gene>
    <name evidence="5" type="ORF">BCR15_13035</name>
</gene>
<dbReference type="GO" id="GO:0043190">
    <property type="term" value="C:ATP-binding cassette (ABC) transporter complex"/>
    <property type="evidence" value="ECO:0007669"/>
    <property type="project" value="TreeGrafter"/>
</dbReference>
<dbReference type="AlphaFoldDB" id="A0A1C0AR39"/>
<protein>
    <submittedName>
        <fullName evidence="5">Cobalt ABC transporter ATP-binding protein</fullName>
    </submittedName>
</protein>
<dbReference type="CDD" id="cd03225">
    <property type="entry name" value="ABC_cobalt_CbiO_domain1"/>
    <property type="match status" value="1"/>
</dbReference>
<dbReference type="PANTHER" id="PTHR43553:SF24">
    <property type="entry name" value="ENERGY-COUPLING FACTOR TRANSPORTER ATP-BINDING PROTEIN ECFA1"/>
    <property type="match status" value="1"/>
</dbReference>
<dbReference type="InterPro" id="IPR050095">
    <property type="entry name" value="ECF_ABC_transporter_ATP-bd"/>
</dbReference>
<organism evidence="5 6">
    <name type="scientific">Tessaracoccus lapidicaptus</name>
    <dbReference type="NCBI Taxonomy" id="1427523"/>
    <lineage>
        <taxon>Bacteria</taxon>
        <taxon>Bacillati</taxon>
        <taxon>Actinomycetota</taxon>
        <taxon>Actinomycetes</taxon>
        <taxon>Propionibacteriales</taxon>
        <taxon>Propionibacteriaceae</taxon>
        <taxon>Tessaracoccus</taxon>
    </lineage>
</organism>
<keyword evidence="3" id="KW-0547">Nucleotide-binding</keyword>
<dbReference type="PROSITE" id="PS50893">
    <property type="entry name" value="ABC_TRANSPORTER_2"/>
    <property type="match status" value="2"/>
</dbReference>
<evidence type="ECO:0000256" key="4">
    <source>
        <dbReference type="ARBA" id="ARBA00022840"/>
    </source>
</evidence>
<dbReference type="SMART" id="SM00382">
    <property type="entry name" value="AAA"/>
    <property type="match status" value="2"/>
</dbReference>
<dbReference type="InterPro" id="IPR015856">
    <property type="entry name" value="ABC_transpr_CbiO/EcfA_su"/>
</dbReference>
<dbReference type="GO" id="GO:0005524">
    <property type="term" value="F:ATP binding"/>
    <property type="evidence" value="ECO:0007669"/>
    <property type="project" value="UniProtKB-KW"/>
</dbReference>
<dbReference type="PROSITE" id="PS00211">
    <property type="entry name" value="ABC_TRANSPORTER_1"/>
    <property type="match status" value="1"/>
</dbReference>
<dbReference type="Pfam" id="PF00005">
    <property type="entry name" value="ABC_tran"/>
    <property type="match status" value="2"/>
</dbReference>
<reference evidence="6" key="1">
    <citation type="submission" date="2016-07" db="EMBL/GenBank/DDBJ databases">
        <authorList>
            <person name="Florea S."/>
            <person name="Webb J.S."/>
            <person name="Jaromczyk J."/>
            <person name="Schardl C.L."/>
        </authorList>
    </citation>
    <scope>NUCLEOTIDE SEQUENCE [LARGE SCALE GENOMIC DNA]</scope>
    <source>
        <strain evidence="6">IPBSL-7</strain>
    </source>
</reference>
<dbReference type="SUPFAM" id="SSF52540">
    <property type="entry name" value="P-loop containing nucleoside triphosphate hydrolases"/>
    <property type="match status" value="2"/>
</dbReference>
<dbReference type="Proteomes" id="UP000093501">
    <property type="component" value="Unassembled WGS sequence"/>
</dbReference>
<dbReference type="Gene3D" id="3.40.50.300">
    <property type="entry name" value="P-loop containing nucleotide triphosphate hydrolases"/>
    <property type="match status" value="2"/>
</dbReference>
<dbReference type="InterPro" id="IPR027417">
    <property type="entry name" value="P-loop_NTPase"/>
</dbReference>
<evidence type="ECO:0000256" key="3">
    <source>
        <dbReference type="ARBA" id="ARBA00022741"/>
    </source>
</evidence>
<dbReference type="InterPro" id="IPR003593">
    <property type="entry name" value="AAA+_ATPase"/>
</dbReference>
<dbReference type="GO" id="GO:0016887">
    <property type="term" value="F:ATP hydrolysis activity"/>
    <property type="evidence" value="ECO:0007669"/>
    <property type="project" value="InterPro"/>
</dbReference>
<accession>A0A1C0AR39</accession>
<keyword evidence="2" id="KW-0813">Transport</keyword>
<dbReference type="InterPro" id="IPR017871">
    <property type="entry name" value="ABC_transporter-like_CS"/>
</dbReference>
<evidence type="ECO:0000313" key="6">
    <source>
        <dbReference type="Proteomes" id="UP000093501"/>
    </source>
</evidence>
<comment type="similarity">
    <text evidence="1">Belongs to the ABC transporter superfamily.</text>
</comment>
<evidence type="ECO:0000256" key="1">
    <source>
        <dbReference type="ARBA" id="ARBA00005417"/>
    </source>
</evidence>
<comment type="caution">
    <text evidence="5">The sequence shown here is derived from an EMBL/GenBank/DDBJ whole genome shotgun (WGS) entry which is preliminary data.</text>
</comment>
<keyword evidence="4 5" id="KW-0067">ATP-binding</keyword>
<dbReference type="GO" id="GO:0042626">
    <property type="term" value="F:ATPase-coupled transmembrane transporter activity"/>
    <property type="evidence" value="ECO:0007669"/>
    <property type="project" value="TreeGrafter"/>
</dbReference>
<name>A0A1C0AR39_9ACTN</name>
<proteinExistence type="inferred from homology"/>
<keyword evidence="6" id="KW-1185">Reference proteome</keyword>
<dbReference type="EMBL" id="MBQD01000005">
    <property type="protein sequence ID" value="OCL36858.1"/>
    <property type="molecule type" value="Genomic_DNA"/>
</dbReference>
<dbReference type="PANTHER" id="PTHR43553">
    <property type="entry name" value="HEAVY METAL TRANSPORTER"/>
    <property type="match status" value="1"/>
</dbReference>
<evidence type="ECO:0000313" key="5">
    <source>
        <dbReference type="EMBL" id="OCL36858.1"/>
    </source>
</evidence>
<dbReference type="InterPro" id="IPR003439">
    <property type="entry name" value="ABC_transporter-like_ATP-bd"/>
</dbReference>
<evidence type="ECO:0000256" key="2">
    <source>
        <dbReference type="ARBA" id="ARBA00022448"/>
    </source>
</evidence>